<proteinExistence type="predicted"/>
<evidence type="ECO:0000313" key="3">
    <source>
        <dbReference type="Proteomes" id="UP001229421"/>
    </source>
</evidence>
<dbReference type="Proteomes" id="UP001229421">
    <property type="component" value="Unassembled WGS sequence"/>
</dbReference>
<feature type="compositionally biased region" description="Polar residues" evidence="1">
    <location>
        <begin position="65"/>
        <end position="75"/>
    </location>
</feature>
<protein>
    <submittedName>
        <fullName evidence="2">Uncharacterized protein</fullName>
    </submittedName>
</protein>
<gene>
    <name evidence="2" type="ORF">QVD17_04010</name>
</gene>
<reference evidence="2" key="1">
    <citation type="journal article" date="2023" name="bioRxiv">
        <title>Improved chromosome-level genome assembly for marigold (Tagetes erecta).</title>
        <authorList>
            <person name="Jiang F."/>
            <person name="Yuan L."/>
            <person name="Wang S."/>
            <person name="Wang H."/>
            <person name="Xu D."/>
            <person name="Wang A."/>
            <person name="Fan W."/>
        </authorList>
    </citation>
    <scope>NUCLEOTIDE SEQUENCE</scope>
    <source>
        <strain evidence="2">WSJ</strain>
        <tissue evidence="2">Leaf</tissue>
    </source>
</reference>
<dbReference type="EMBL" id="JAUHHV010000001">
    <property type="protein sequence ID" value="KAK1438204.1"/>
    <property type="molecule type" value="Genomic_DNA"/>
</dbReference>
<name>A0AAD8LCC0_TARER</name>
<dbReference type="AlphaFoldDB" id="A0AAD8LCC0"/>
<sequence length="81" mass="8912">MRPYLGARGRPFGVWWASQVRWFNGAIVGGYLTSYSSSVFSPPYSYSFLSPSPSLSLSSNRSIDRSPTSFHQGSSIARGWG</sequence>
<accession>A0AAD8LCC0</accession>
<feature type="region of interest" description="Disordered" evidence="1">
    <location>
        <begin position="52"/>
        <end position="81"/>
    </location>
</feature>
<evidence type="ECO:0000256" key="1">
    <source>
        <dbReference type="SAM" id="MobiDB-lite"/>
    </source>
</evidence>
<comment type="caution">
    <text evidence="2">The sequence shown here is derived from an EMBL/GenBank/DDBJ whole genome shotgun (WGS) entry which is preliminary data.</text>
</comment>
<keyword evidence="3" id="KW-1185">Reference proteome</keyword>
<evidence type="ECO:0000313" key="2">
    <source>
        <dbReference type="EMBL" id="KAK1438204.1"/>
    </source>
</evidence>
<organism evidence="2 3">
    <name type="scientific">Tagetes erecta</name>
    <name type="common">African marigold</name>
    <dbReference type="NCBI Taxonomy" id="13708"/>
    <lineage>
        <taxon>Eukaryota</taxon>
        <taxon>Viridiplantae</taxon>
        <taxon>Streptophyta</taxon>
        <taxon>Embryophyta</taxon>
        <taxon>Tracheophyta</taxon>
        <taxon>Spermatophyta</taxon>
        <taxon>Magnoliopsida</taxon>
        <taxon>eudicotyledons</taxon>
        <taxon>Gunneridae</taxon>
        <taxon>Pentapetalae</taxon>
        <taxon>asterids</taxon>
        <taxon>campanulids</taxon>
        <taxon>Asterales</taxon>
        <taxon>Asteraceae</taxon>
        <taxon>Asteroideae</taxon>
        <taxon>Heliantheae alliance</taxon>
        <taxon>Tageteae</taxon>
        <taxon>Tagetes</taxon>
    </lineage>
</organism>